<comment type="caution">
    <text evidence="2">The sequence shown here is derived from an EMBL/GenBank/DDBJ whole genome shotgun (WGS) entry which is preliminary data.</text>
</comment>
<organism evidence="2 3">
    <name type="scientific">Dyella flava</name>
    <dbReference type="NCBI Taxonomy" id="1920170"/>
    <lineage>
        <taxon>Bacteria</taxon>
        <taxon>Pseudomonadati</taxon>
        <taxon>Pseudomonadota</taxon>
        <taxon>Gammaproteobacteria</taxon>
        <taxon>Lysobacterales</taxon>
        <taxon>Rhodanobacteraceae</taxon>
        <taxon>Dyella</taxon>
    </lineage>
</organism>
<dbReference type="Pfam" id="PF13302">
    <property type="entry name" value="Acetyltransf_3"/>
    <property type="match status" value="1"/>
</dbReference>
<accession>A0ABS2K9X9</accession>
<gene>
    <name evidence="2" type="ORF">ISP19_19595</name>
</gene>
<dbReference type="RefSeq" id="WP_204684102.1">
    <property type="nucleotide sequence ID" value="NZ_BSNR01000014.1"/>
</dbReference>
<dbReference type="PANTHER" id="PTHR43792:SF1">
    <property type="entry name" value="N-ACETYLTRANSFERASE DOMAIN-CONTAINING PROTEIN"/>
    <property type="match status" value="1"/>
</dbReference>
<dbReference type="SUPFAM" id="SSF55729">
    <property type="entry name" value="Acyl-CoA N-acyltransferases (Nat)"/>
    <property type="match status" value="1"/>
</dbReference>
<dbReference type="Proteomes" id="UP001430149">
    <property type="component" value="Unassembled WGS sequence"/>
</dbReference>
<dbReference type="InterPro" id="IPR051531">
    <property type="entry name" value="N-acetyltransferase"/>
</dbReference>
<dbReference type="Gene3D" id="3.40.630.30">
    <property type="match status" value="1"/>
</dbReference>
<name>A0ABS2K9X9_9GAMM</name>
<feature type="domain" description="N-acetyltransferase" evidence="1">
    <location>
        <begin position="12"/>
        <end position="149"/>
    </location>
</feature>
<dbReference type="PANTHER" id="PTHR43792">
    <property type="entry name" value="GNAT FAMILY, PUTATIVE (AFU_ORTHOLOGUE AFUA_3G00765)-RELATED-RELATED"/>
    <property type="match status" value="1"/>
</dbReference>
<reference evidence="2" key="1">
    <citation type="submission" date="2020-10" db="EMBL/GenBank/DDBJ databases">
        <title>Phylogeny of dyella-like bacteria.</title>
        <authorList>
            <person name="Fu J."/>
        </authorList>
    </citation>
    <scope>NUCLEOTIDE SEQUENCE</scope>
    <source>
        <strain evidence="2">DHOC52</strain>
    </source>
</reference>
<evidence type="ECO:0000259" key="1">
    <source>
        <dbReference type="Pfam" id="PF13302"/>
    </source>
</evidence>
<evidence type="ECO:0000313" key="3">
    <source>
        <dbReference type="Proteomes" id="UP001430149"/>
    </source>
</evidence>
<sequence>MSIHAIRIETERLILRPPVAADFDAYAAHMADAEAVRFVGGEQPRARAWRGFLVVAGAWVIQGFSTFSVIEKASGRWIGRIGPWHPVGWPGTEIGWSLVRDAWGKGYAYEGAVAATDWAFAHLGWHEVIHPIHPDNRSSRSLARRLGAQLRGTMRLSSSIPNDVAEIWGQTREQWLQRQASPRS</sequence>
<dbReference type="EMBL" id="JADIKE010000039">
    <property type="protein sequence ID" value="MBM7127587.1"/>
    <property type="molecule type" value="Genomic_DNA"/>
</dbReference>
<evidence type="ECO:0000313" key="2">
    <source>
        <dbReference type="EMBL" id="MBM7127587.1"/>
    </source>
</evidence>
<dbReference type="InterPro" id="IPR000182">
    <property type="entry name" value="GNAT_dom"/>
</dbReference>
<proteinExistence type="predicted"/>
<dbReference type="InterPro" id="IPR016181">
    <property type="entry name" value="Acyl_CoA_acyltransferase"/>
</dbReference>
<keyword evidence="3" id="KW-1185">Reference proteome</keyword>
<protein>
    <submittedName>
        <fullName evidence="2">GNAT family N-acetyltransferase</fullName>
    </submittedName>
</protein>